<dbReference type="RefSeq" id="WP_317542146.1">
    <property type="nucleotide sequence ID" value="NZ_JAWLKB010000005.1"/>
</dbReference>
<dbReference type="Pfam" id="PF00596">
    <property type="entry name" value="Aldolase_II"/>
    <property type="match status" value="1"/>
</dbReference>
<dbReference type="Proteomes" id="UP001185927">
    <property type="component" value="Unassembled WGS sequence"/>
</dbReference>
<dbReference type="NCBIfam" id="NF004855">
    <property type="entry name" value="PRK06208.1"/>
    <property type="match status" value="1"/>
</dbReference>
<evidence type="ECO:0000313" key="4">
    <source>
        <dbReference type="EMBL" id="MDV6267873.1"/>
    </source>
</evidence>
<feature type="domain" description="Class II aldolase/adducin N-terminal" evidence="3">
    <location>
        <begin position="68"/>
        <end position="248"/>
    </location>
</feature>
<dbReference type="InterPro" id="IPR036409">
    <property type="entry name" value="Aldolase_II/adducin_N_sf"/>
</dbReference>
<proteinExistence type="inferred from homology"/>
<dbReference type="Gene3D" id="3.40.225.10">
    <property type="entry name" value="Class II aldolase/adducin N-terminal domain"/>
    <property type="match status" value="1"/>
</dbReference>
<gene>
    <name evidence="4" type="ORF">R3Q16_14775</name>
</gene>
<dbReference type="InterPro" id="IPR051017">
    <property type="entry name" value="Aldolase-II_Adducin_sf"/>
</dbReference>
<feature type="region of interest" description="Disordered" evidence="2">
    <location>
        <begin position="1"/>
        <end position="62"/>
    </location>
</feature>
<dbReference type="SUPFAM" id="SSF53639">
    <property type="entry name" value="AraD/HMP-PK domain-like"/>
    <property type="match status" value="1"/>
</dbReference>
<reference evidence="4 5" key="1">
    <citation type="submission" date="2023-10" db="EMBL/GenBank/DDBJ databases">
        <title>Development of a sustainable strategy for remediation of hydrocarbon-contaminated territories based on the waste exchange concept.</title>
        <authorList>
            <person name="Krivoruchko A."/>
        </authorList>
    </citation>
    <scope>NUCLEOTIDE SEQUENCE [LARGE SCALE GENOMIC DNA]</scope>
    <source>
        <strain evidence="4 5">IEGM 1203</strain>
    </source>
</reference>
<feature type="compositionally biased region" description="Low complexity" evidence="2">
    <location>
        <begin position="1"/>
        <end position="14"/>
    </location>
</feature>
<comment type="caution">
    <text evidence="4">The sequence shown here is derived from an EMBL/GenBank/DDBJ whole genome shotgun (WGS) entry which is preliminary data.</text>
</comment>
<dbReference type="PANTHER" id="PTHR10672:SF3">
    <property type="entry name" value="PROTEIN HU-LI TAI SHAO"/>
    <property type="match status" value="1"/>
</dbReference>
<dbReference type="EMBL" id="JAWLKB010000005">
    <property type="protein sequence ID" value="MDV6267873.1"/>
    <property type="molecule type" value="Genomic_DNA"/>
</dbReference>
<feature type="compositionally biased region" description="Polar residues" evidence="2">
    <location>
        <begin position="26"/>
        <end position="36"/>
    </location>
</feature>
<organism evidence="4 5">
    <name type="scientific">Rhodococcus globerulus</name>
    <dbReference type="NCBI Taxonomy" id="33008"/>
    <lineage>
        <taxon>Bacteria</taxon>
        <taxon>Bacillati</taxon>
        <taxon>Actinomycetota</taxon>
        <taxon>Actinomycetes</taxon>
        <taxon>Mycobacteriales</taxon>
        <taxon>Nocardiaceae</taxon>
        <taxon>Rhodococcus</taxon>
    </lineage>
</organism>
<keyword evidence="5" id="KW-1185">Reference proteome</keyword>
<dbReference type="PANTHER" id="PTHR10672">
    <property type="entry name" value="ADDUCIN"/>
    <property type="match status" value="1"/>
</dbReference>
<evidence type="ECO:0000256" key="1">
    <source>
        <dbReference type="ARBA" id="ARBA00037961"/>
    </source>
</evidence>
<dbReference type="InterPro" id="IPR001303">
    <property type="entry name" value="Aldolase_II/adducin_N"/>
</dbReference>
<name>A0ABU4BUM3_RHOGO</name>
<dbReference type="SMART" id="SM01007">
    <property type="entry name" value="Aldolase_II"/>
    <property type="match status" value="1"/>
</dbReference>
<protein>
    <submittedName>
        <fullName evidence="4">Class II aldolase/adducin family protein</fullName>
    </submittedName>
</protein>
<evidence type="ECO:0000256" key="2">
    <source>
        <dbReference type="SAM" id="MobiDB-lite"/>
    </source>
</evidence>
<evidence type="ECO:0000313" key="5">
    <source>
        <dbReference type="Proteomes" id="UP001185927"/>
    </source>
</evidence>
<sequence length="298" mass="32100">MSASSSSASWASSSTGFSEFCPRGTSPATASNSQERSMSKPLSIAEQAGIPGSPEFSDVESERRRRKIAVIGGYRILSKFGLDEGISGHITARDPEEPETFWTAPFGRHFSQVLPEELLHVASDGTVISGDGPLNRAAFVIHSKVHEARPDVIGAVHAHGLNGKAFSSLHCRLAPITQDACAFHEDHSIYEEYHGVALDEEEGIRIATALGSNKAVILTNHGHLTVGTSVESAVWWYVSMERSMQAELAARAAGDPVVLHEKIAAQTYEAVGTEKVGWFAYSTIIQKIAADEPEVFAR</sequence>
<comment type="similarity">
    <text evidence="1">Belongs to the aldolase class II family.</text>
</comment>
<evidence type="ECO:0000259" key="3">
    <source>
        <dbReference type="SMART" id="SM01007"/>
    </source>
</evidence>
<accession>A0ABU4BUM3</accession>